<protein>
    <recommendedName>
        <fullName evidence="6">23S rRNA (guanosine-2'-O-)-methyltransferase RlmB</fullName>
        <ecNumber evidence="6">2.1.1.185</ecNumber>
    </recommendedName>
    <alternativeName>
        <fullName evidence="6">23S rRNA (guanosine2251 2'-O)-methyltransferase</fullName>
    </alternativeName>
    <alternativeName>
        <fullName evidence="6">23S rRNA Gm2251 2'-O-methyltransferase</fullName>
    </alternativeName>
</protein>
<evidence type="ECO:0000256" key="1">
    <source>
        <dbReference type="ARBA" id="ARBA00022490"/>
    </source>
</evidence>
<dbReference type="SUPFAM" id="SSF75217">
    <property type="entry name" value="alpha/beta knot"/>
    <property type="match status" value="1"/>
</dbReference>
<evidence type="ECO:0000256" key="5">
    <source>
        <dbReference type="ARBA" id="ARBA00022691"/>
    </source>
</evidence>
<keyword evidence="2 6" id="KW-0698">rRNA processing</keyword>
<dbReference type="AlphaFoldDB" id="A0A388SBX3"/>
<proteinExistence type="inferred from homology"/>
<keyword evidence="3 6" id="KW-0489">Methyltransferase</keyword>
<comment type="caution">
    <text evidence="8">The sequence shown here is derived from an EMBL/GenBank/DDBJ whole genome shotgun (WGS) entry which is preliminary data.</text>
</comment>
<dbReference type="InterPro" id="IPR029028">
    <property type="entry name" value="Alpha/beta_knot_MTases"/>
</dbReference>
<keyword evidence="1 6" id="KW-0963">Cytoplasm</keyword>
<dbReference type="InterPro" id="IPR029026">
    <property type="entry name" value="tRNA_m1G_MTases_N"/>
</dbReference>
<dbReference type="EC" id="2.1.1.185" evidence="6"/>
<dbReference type="Pfam" id="PF00588">
    <property type="entry name" value="SpoU_methylase"/>
    <property type="match status" value="1"/>
</dbReference>
<dbReference type="GO" id="GO:0003723">
    <property type="term" value="F:RNA binding"/>
    <property type="evidence" value="ECO:0007669"/>
    <property type="project" value="InterPro"/>
</dbReference>
<evidence type="ECO:0000256" key="2">
    <source>
        <dbReference type="ARBA" id="ARBA00022552"/>
    </source>
</evidence>
<dbReference type="SUPFAM" id="SSF55315">
    <property type="entry name" value="L30e-like"/>
    <property type="match status" value="1"/>
</dbReference>
<keyword evidence="9" id="KW-1185">Reference proteome</keyword>
<dbReference type="InterPro" id="IPR024915">
    <property type="entry name" value="23S_rRNA_MeTrfase_RlmB"/>
</dbReference>
<dbReference type="Gene3D" id="3.40.1280.10">
    <property type="match status" value="1"/>
</dbReference>
<accession>A0A401LLC9</accession>
<keyword evidence="4 6" id="KW-0808">Transferase</keyword>
<feature type="binding site" evidence="6">
    <location>
        <position position="229"/>
    </location>
    <ligand>
        <name>S-adenosyl-L-methionine</name>
        <dbReference type="ChEBI" id="CHEBI:59789"/>
    </ligand>
</feature>
<feature type="binding site" evidence="6">
    <location>
        <position position="220"/>
    </location>
    <ligand>
        <name>S-adenosyl-L-methionine</name>
        <dbReference type="ChEBI" id="CHEBI:59789"/>
    </ligand>
</feature>
<dbReference type="RefSeq" id="WP_116269413.1">
    <property type="nucleotide sequence ID" value="NZ_BGZJ01000001.1"/>
</dbReference>
<dbReference type="CDD" id="cd18103">
    <property type="entry name" value="SpoU-like_RlmB"/>
    <property type="match status" value="1"/>
</dbReference>
<dbReference type="GO" id="GO:0070039">
    <property type="term" value="F:rRNA (guanosine-2'-O-)-methyltransferase activity"/>
    <property type="evidence" value="ECO:0007669"/>
    <property type="project" value="UniProtKB-UniRule"/>
</dbReference>
<accession>A0A388SBX3</accession>
<keyword evidence="5 6" id="KW-0949">S-adenosyl-L-methionine</keyword>
<reference evidence="8 9" key="1">
    <citation type="journal article" date="2018" name="Int. J. Syst. Evol. Microbiol.">
        <title>Mesosutterella multiformis gen. nov., sp. nov., a member of the family Sutterellaceae and Sutterella megalosphaeroides sp. nov., isolated from human faeces.</title>
        <authorList>
            <person name="Sakamoto M."/>
            <person name="Ikeyama N."/>
            <person name="Kunihiro T."/>
            <person name="Iino T."/>
            <person name="Yuki M."/>
            <person name="Ohkuma M."/>
        </authorList>
    </citation>
    <scope>NUCLEOTIDE SEQUENCE [LARGE SCALE GENOMIC DNA]</scope>
    <source>
        <strain evidence="8 9">4NBBH2</strain>
    </source>
</reference>
<evidence type="ECO:0000256" key="6">
    <source>
        <dbReference type="HAMAP-Rule" id="MF_01887"/>
    </source>
</evidence>
<name>A0A388SBX3_9BURK</name>
<feature type="domain" description="RNA 2-O ribose methyltransferase substrate binding" evidence="7">
    <location>
        <begin position="8"/>
        <end position="85"/>
    </location>
</feature>
<comment type="catalytic activity">
    <reaction evidence="6">
        <text>guanosine(2251) in 23S rRNA + S-adenosyl-L-methionine = 2'-O-methylguanosine(2251) in 23S rRNA + S-adenosyl-L-homocysteine + H(+)</text>
        <dbReference type="Rhea" id="RHEA:24140"/>
        <dbReference type="Rhea" id="RHEA-COMP:10239"/>
        <dbReference type="Rhea" id="RHEA-COMP:10241"/>
        <dbReference type="ChEBI" id="CHEBI:15378"/>
        <dbReference type="ChEBI" id="CHEBI:57856"/>
        <dbReference type="ChEBI" id="CHEBI:59789"/>
        <dbReference type="ChEBI" id="CHEBI:74269"/>
        <dbReference type="ChEBI" id="CHEBI:74445"/>
        <dbReference type="EC" id="2.1.1.185"/>
    </reaction>
</comment>
<evidence type="ECO:0000259" key="7">
    <source>
        <dbReference type="SMART" id="SM00967"/>
    </source>
</evidence>
<evidence type="ECO:0000313" key="8">
    <source>
        <dbReference type="EMBL" id="GBO92920.1"/>
    </source>
</evidence>
<evidence type="ECO:0000256" key="3">
    <source>
        <dbReference type="ARBA" id="ARBA00022603"/>
    </source>
</evidence>
<gene>
    <name evidence="6 8" type="primary">rlmB</name>
    <name evidence="8" type="ORF">MESMUL_02740</name>
</gene>
<dbReference type="SMART" id="SM00967">
    <property type="entry name" value="SpoU_sub_bind"/>
    <property type="match status" value="1"/>
</dbReference>
<dbReference type="Proteomes" id="UP000266091">
    <property type="component" value="Unassembled WGS sequence"/>
</dbReference>
<dbReference type="Gene3D" id="3.30.1330.30">
    <property type="match status" value="1"/>
</dbReference>
<dbReference type="PANTHER" id="PTHR46429">
    <property type="entry name" value="23S RRNA (GUANOSINE-2'-O-)-METHYLTRANSFERASE RLMB"/>
    <property type="match status" value="1"/>
</dbReference>
<dbReference type="InterPro" id="IPR001537">
    <property type="entry name" value="SpoU_MeTrfase"/>
</dbReference>
<dbReference type="InterPro" id="IPR013123">
    <property type="entry name" value="SpoU_subst-bd"/>
</dbReference>
<dbReference type="EMBL" id="BGZJ01000001">
    <property type="protein sequence ID" value="GBO92920.1"/>
    <property type="molecule type" value="Genomic_DNA"/>
</dbReference>
<comment type="similarity">
    <text evidence="6">Belongs to the class IV-like SAM-binding methyltransferase superfamily. RNA methyltransferase TrmH family. RlmB subfamily.</text>
</comment>
<comment type="subcellular location">
    <subcellularLocation>
        <location evidence="6">Cytoplasm</location>
    </subcellularLocation>
</comment>
<dbReference type="HAMAP" id="MF_01887">
    <property type="entry name" value="23SrRNA_methyltr_B"/>
    <property type="match status" value="1"/>
</dbReference>
<evidence type="ECO:0000256" key="4">
    <source>
        <dbReference type="ARBA" id="ARBA00022679"/>
    </source>
</evidence>
<dbReference type="GO" id="GO:0005829">
    <property type="term" value="C:cytosol"/>
    <property type="evidence" value="ECO:0007669"/>
    <property type="project" value="TreeGrafter"/>
</dbReference>
<dbReference type="InterPro" id="IPR029064">
    <property type="entry name" value="Ribosomal_eL30-like_sf"/>
</dbReference>
<evidence type="ECO:0000313" key="9">
    <source>
        <dbReference type="Proteomes" id="UP000266091"/>
    </source>
</evidence>
<comment type="function">
    <text evidence="6">Specifically methylates the ribose of guanosine 2251 in 23S rRNA.</text>
</comment>
<feature type="binding site" evidence="6">
    <location>
        <position position="200"/>
    </location>
    <ligand>
        <name>S-adenosyl-L-methionine</name>
        <dbReference type="ChEBI" id="CHEBI:59789"/>
    </ligand>
</feature>
<sequence length="262" mass="27925">MAGNKKAVLAGFHAVTARLRLNPESIDEVYVDRSRHDRRMHEMCEKLKAAGIRPVGADAERLDRIAGHGVQHQGIVAVGSVLEKTLSFDELLDSITDKTLLLILDGVTDPRNFGACLRVADAAGVQAVIAPLNRSSHVTPAAAKAAAGAEESVPVVYVVNLASAIAELRDAGVMVVGTAGETDRSIYDFDQKRAFAWVLGAEGEGLRQLTRKRCDALAAIPMMGSVESLNVSVAAGVCLFESVRQRVGEKAARVDNPSRAKF</sequence>
<organism evidence="8 9">
    <name type="scientific">Mesosutterella multiformis</name>
    <dbReference type="NCBI Taxonomy" id="2259133"/>
    <lineage>
        <taxon>Bacteria</taxon>
        <taxon>Pseudomonadati</taxon>
        <taxon>Pseudomonadota</taxon>
        <taxon>Betaproteobacteria</taxon>
        <taxon>Burkholderiales</taxon>
        <taxon>Sutterellaceae</taxon>
        <taxon>Mesosutterella</taxon>
    </lineage>
</organism>
<dbReference type="OrthoDB" id="9785673at2"/>
<dbReference type="InterPro" id="IPR004441">
    <property type="entry name" value="rRNA_MeTrfase_TrmH"/>
</dbReference>
<dbReference type="NCBIfam" id="TIGR00186">
    <property type="entry name" value="rRNA_methyl_3"/>
    <property type="match status" value="1"/>
</dbReference>
<dbReference type="Pfam" id="PF08032">
    <property type="entry name" value="SpoU_sub_bind"/>
    <property type="match status" value="1"/>
</dbReference>
<dbReference type="PANTHER" id="PTHR46429:SF1">
    <property type="entry name" value="23S RRNA (GUANOSINE-2'-O-)-METHYLTRANSFERASE RLMB"/>
    <property type="match status" value="1"/>
</dbReference>